<evidence type="ECO:0000256" key="1">
    <source>
        <dbReference type="ARBA" id="ARBA00023002"/>
    </source>
</evidence>
<comment type="caution">
    <text evidence="3">The sequence shown here is derived from an EMBL/GenBank/DDBJ whole genome shotgun (WGS) entry which is preliminary data.</text>
</comment>
<dbReference type="EMBL" id="JAPJZI010000001">
    <property type="protein sequence ID" value="MDA5398910.1"/>
    <property type="molecule type" value="Genomic_DNA"/>
</dbReference>
<dbReference type="Pfam" id="PF01266">
    <property type="entry name" value="DAO"/>
    <property type="match status" value="1"/>
</dbReference>
<evidence type="ECO:0000259" key="2">
    <source>
        <dbReference type="Pfam" id="PF01266"/>
    </source>
</evidence>
<keyword evidence="4" id="KW-1185">Reference proteome</keyword>
<protein>
    <submittedName>
        <fullName evidence="3">FAD-dependent oxidoreductase</fullName>
    </submittedName>
</protein>
<dbReference type="Gene3D" id="3.50.50.60">
    <property type="entry name" value="FAD/NAD(P)-binding domain"/>
    <property type="match status" value="1"/>
</dbReference>
<evidence type="ECO:0000313" key="3">
    <source>
        <dbReference type="EMBL" id="MDA5398910.1"/>
    </source>
</evidence>
<dbReference type="Gene3D" id="3.30.9.10">
    <property type="entry name" value="D-Amino Acid Oxidase, subunit A, domain 2"/>
    <property type="match status" value="1"/>
</dbReference>
<dbReference type="RefSeq" id="WP_267990341.1">
    <property type="nucleotide sequence ID" value="NZ_JAPJZI010000001.1"/>
</dbReference>
<name>A0A9X3UIM0_9HYPH</name>
<dbReference type="PANTHER" id="PTHR13847">
    <property type="entry name" value="SARCOSINE DEHYDROGENASE-RELATED"/>
    <property type="match status" value="1"/>
</dbReference>
<organism evidence="3 4">
    <name type="scientific">Hoeflea prorocentri</name>
    <dbReference type="NCBI Taxonomy" id="1922333"/>
    <lineage>
        <taxon>Bacteria</taxon>
        <taxon>Pseudomonadati</taxon>
        <taxon>Pseudomonadota</taxon>
        <taxon>Alphaproteobacteria</taxon>
        <taxon>Hyphomicrobiales</taxon>
        <taxon>Rhizobiaceae</taxon>
        <taxon>Hoeflea</taxon>
    </lineage>
</organism>
<feature type="domain" description="FAD dependent oxidoreductase" evidence="2">
    <location>
        <begin position="31"/>
        <end position="382"/>
    </location>
</feature>
<dbReference type="GO" id="GO:0005737">
    <property type="term" value="C:cytoplasm"/>
    <property type="evidence" value="ECO:0007669"/>
    <property type="project" value="TreeGrafter"/>
</dbReference>
<evidence type="ECO:0000313" key="4">
    <source>
        <dbReference type="Proteomes" id="UP001151234"/>
    </source>
</evidence>
<gene>
    <name evidence="3" type="ORF">OQ273_10040</name>
</gene>
<dbReference type="GO" id="GO:0016491">
    <property type="term" value="F:oxidoreductase activity"/>
    <property type="evidence" value="ECO:0007669"/>
    <property type="project" value="UniProtKB-KW"/>
</dbReference>
<dbReference type="SUPFAM" id="SSF51905">
    <property type="entry name" value="FAD/NAD(P)-binding domain"/>
    <property type="match status" value="1"/>
</dbReference>
<proteinExistence type="predicted"/>
<dbReference type="AlphaFoldDB" id="A0A9X3UIM0"/>
<sequence length="424" mass="45219">MSVKILESSLWQVTTAEKYTGSRLEGSLAADLVIIGGGFTGCAAALEASGRGLDVCLIEADRIAHGGSGRNVGLVNAGLWTPPEKVEKKLGREVGAKLNALLAAAPETVFSLVDKHDIQCEATRKGTLHCAHSRAGMSDLRRRFDQLIERGAPVRLLNPLDTAARTGTSRYHGALFDRRAGTIQPSAYCNGLARAANQAGARIFTETIVKNVGRKGDRWIAHTDGGSVSARAMLLATNAYHEAVDGVAQPAFVPVHYFQVATAPMKNASAAAILPGLEGCWDTAPVMSSFRRDAAGRLLVGAVGSLAGIGERIHRNWARAKVLQLFPHLADLPIEFAWHGRIAMTSDHLPKVMRLGPSAYSVFGYSGRGIAPGTLFGIRLAAAIATDNEDELPVPPSERHSETATALRAAYYESGARLAHFLRF</sequence>
<dbReference type="PANTHER" id="PTHR13847:SF281">
    <property type="entry name" value="FAD DEPENDENT OXIDOREDUCTASE DOMAIN-CONTAINING PROTEIN"/>
    <property type="match status" value="1"/>
</dbReference>
<reference evidence="3" key="1">
    <citation type="submission" date="2022-11" db="EMBL/GenBank/DDBJ databases">
        <title>Draft genome sequence of Hoeflea poritis E7-10 and Hoeflea prorocentri PM5-8, separated from scleractinian coral Porites lutea and marine dinoflagellate.</title>
        <authorList>
            <person name="Zhang G."/>
            <person name="Wei Q."/>
            <person name="Cai L."/>
        </authorList>
    </citation>
    <scope>NUCLEOTIDE SEQUENCE</scope>
    <source>
        <strain evidence="3">PM5-8</strain>
    </source>
</reference>
<keyword evidence="1" id="KW-0560">Oxidoreductase</keyword>
<dbReference type="InterPro" id="IPR036188">
    <property type="entry name" value="FAD/NAD-bd_sf"/>
</dbReference>
<accession>A0A9X3UIM0</accession>
<dbReference type="InterPro" id="IPR006076">
    <property type="entry name" value="FAD-dep_OxRdtase"/>
</dbReference>
<dbReference type="Proteomes" id="UP001151234">
    <property type="component" value="Unassembled WGS sequence"/>
</dbReference>